<keyword evidence="2" id="KW-1185">Reference proteome</keyword>
<comment type="caution">
    <text evidence="1">The sequence shown here is derived from an EMBL/GenBank/DDBJ whole genome shotgun (WGS) entry which is preliminary data.</text>
</comment>
<sequence>MTIKLSQASPSPPPLYFDRIPSTPPPASPATSVSNLPSPPTQWLPARDMKIFGAEPLRSTGDIGIVQCKDCGKPILRSAAAEHAETCKTYGSKGKADDAAKGKKRKADELDPGDANGPKSKKAKPAPKVTKGRFKGPVDLDRQCGVINDKNLPCSRSLTCKSHSMGAKRAVQGRSRKYDDLLLDWNREHNPNFVEPVKRESKKEKKEKKDAEKRERKQRELEELARKKGIDLSKPGAEQQLEQLKQKTKKTKKSENAAAAAAAAAASGTTGAGPTGKHVEGDDEFGFENLADLDSDEELDSMAHSVRLATQRGLLGVPLAVTADAGGWFVVRRERLRSCRDLFAGALLNKPGAPGAASSIAAANAAARLTSATT</sequence>
<proteinExistence type="predicted"/>
<organism evidence="1 2">
    <name type="scientific">Auriscalpium vulgare</name>
    <dbReference type="NCBI Taxonomy" id="40419"/>
    <lineage>
        <taxon>Eukaryota</taxon>
        <taxon>Fungi</taxon>
        <taxon>Dikarya</taxon>
        <taxon>Basidiomycota</taxon>
        <taxon>Agaricomycotina</taxon>
        <taxon>Agaricomycetes</taxon>
        <taxon>Russulales</taxon>
        <taxon>Auriscalpiaceae</taxon>
        <taxon>Auriscalpium</taxon>
    </lineage>
</organism>
<accession>A0ACB8RPV0</accession>
<reference evidence="1" key="2">
    <citation type="journal article" date="2022" name="New Phytol.">
        <title>Evolutionary transition to the ectomycorrhizal habit in the genomes of a hyperdiverse lineage of mushroom-forming fungi.</title>
        <authorList>
            <person name="Looney B."/>
            <person name="Miyauchi S."/>
            <person name="Morin E."/>
            <person name="Drula E."/>
            <person name="Courty P.E."/>
            <person name="Kohler A."/>
            <person name="Kuo A."/>
            <person name="LaButti K."/>
            <person name="Pangilinan J."/>
            <person name="Lipzen A."/>
            <person name="Riley R."/>
            <person name="Andreopoulos W."/>
            <person name="He G."/>
            <person name="Johnson J."/>
            <person name="Nolan M."/>
            <person name="Tritt A."/>
            <person name="Barry K.W."/>
            <person name="Grigoriev I.V."/>
            <person name="Nagy L.G."/>
            <person name="Hibbett D."/>
            <person name="Henrissat B."/>
            <person name="Matheny P.B."/>
            <person name="Labbe J."/>
            <person name="Martin F.M."/>
        </authorList>
    </citation>
    <scope>NUCLEOTIDE SEQUENCE</scope>
    <source>
        <strain evidence="1">FP105234-sp</strain>
    </source>
</reference>
<evidence type="ECO:0000313" key="1">
    <source>
        <dbReference type="EMBL" id="KAI0046034.1"/>
    </source>
</evidence>
<dbReference type="EMBL" id="MU275936">
    <property type="protein sequence ID" value="KAI0046034.1"/>
    <property type="molecule type" value="Genomic_DNA"/>
</dbReference>
<reference evidence="1" key="1">
    <citation type="submission" date="2021-02" db="EMBL/GenBank/DDBJ databases">
        <authorList>
            <consortium name="DOE Joint Genome Institute"/>
            <person name="Ahrendt S."/>
            <person name="Looney B.P."/>
            <person name="Miyauchi S."/>
            <person name="Morin E."/>
            <person name="Drula E."/>
            <person name="Courty P.E."/>
            <person name="Chicoki N."/>
            <person name="Fauchery L."/>
            <person name="Kohler A."/>
            <person name="Kuo A."/>
            <person name="Labutti K."/>
            <person name="Pangilinan J."/>
            <person name="Lipzen A."/>
            <person name="Riley R."/>
            <person name="Andreopoulos W."/>
            <person name="He G."/>
            <person name="Johnson J."/>
            <person name="Barry K.W."/>
            <person name="Grigoriev I.V."/>
            <person name="Nagy L."/>
            <person name="Hibbett D."/>
            <person name="Henrissat B."/>
            <person name="Matheny P.B."/>
            <person name="Labbe J."/>
            <person name="Martin F."/>
        </authorList>
    </citation>
    <scope>NUCLEOTIDE SEQUENCE</scope>
    <source>
        <strain evidence="1">FP105234-sp</strain>
    </source>
</reference>
<dbReference type="Proteomes" id="UP000814033">
    <property type="component" value="Unassembled WGS sequence"/>
</dbReference>
<protein>
    <submittedName>
        <fullName evidence="1">SCA7-domain-containing protein</fullName>
    </submittedName>
</protein>
<gene>
    <name evidence="1" type="ORF">FA95DRAFT_1583190</name>
</gene>
<name>A0ACB8RPV0_9AGAM</name>
<evidence type="ECO:0000313" key="2">
    <source>
        <dbReference type="Proteomes" id="UP000814033"/>
    </source>
</evidence>